<feature type="coiled-coil region" evidence="1">
    <location>
        <begin position="15"/>
        <end position="42"/>
    </location>
</feature>
<dbReference type="EMBL" id="JAVRFE010000040">
    <property type="protein sequence ID" value="MDT0459198.1"/>
    <property type="molecule type" value="Genomic_DNA"/>
</dbReference>
<proteinExistence type="predicted"/>
<gene>
    <name evidence="2" type="ORF">RM550_26355</name>
</gene>
<comment type="caution">
    <text evidence="2">The sequence shown here is derived from an EMBL/GenBank/DDBJ whole genome shotgun (WGS) entry which is preliminary data.</text>
</comment>
<evidence type="ECO:0000313" key="2">
    <source>
        <dbReference type="EMBL" id="MDT0459198.1"/>
    </source>
</evidence>
<dbReference type="Proteomes" id="UP001180551">
    <property type="component" value="Unassembled WGS sequence"/>
</dbReference>
<keyword evidence="1" id="KW-0175">Coiled coil</keyword>
<reference evidence="2" key="1">
    <citation type="submission" date="2024-05" db="EMBL/GenBank/DDBJ databases">
        <title>30 novel species of actinomycetes from the DSMZ collection.</title>
        <authorList>
            <person name="Nouioui I."/>
        </authorList>
    </citation>
    <scope>NUCLEOTIDE SEQUENCE</scope>
    <source>
        <strain evidence="2">DSM 41527</strain>
    </source>
</reference>
<name>A0ABU2TE23_9ACTN</name>
<dbReference type="RefSeq" id="WP_311626259.1">
    <property type="nucleotide sequence ID" value="NZ_JAVRFE010000040.1"/>
</dbReference>
<dbReference type="Pfam" id="PF19746">
    <property type="entry name" value="DUF6233"/>
    <property type="match status" value="1"/>
</dbReference>
<keyword evidence="3" id="KW-1185">Reference proteome</keyword>
<dbReference type="InterPro" id="IPR046200">
    <property type="entry name" value="DUF6233"/>
</dbReference>
<evidence type="ECO:0000256" key="1">
    <source>
        <dbReference type="SAM" id="Coils"/>
    </source>
</evidence>
<sequence>MSPLPADLSRLRVIATYLRLELDRVQLRIAEAEQQEQEAARRAVASAGPPPAWTVQMNVGADPQPVAIHHGECAVGQPRVRPITRRGAIEALTAGVEACALCRPDRELRID</sequence>
<organism evidence="2 3">
    <name type="scientific">Streptomyces mooreae</name>
    <dbReference type="NCBI Taxonomy" id="3075523"/>
    <lineage>
        <taxon>Bacteria</taxon>
        <taxon>Bacillati</taxon>
        <taxon>Actinomycetota</taxon>
        <taxon>Actinomycetes</taxon>
        <taxon>Kitasatosporales</taxon>
        <taxon>Streptomycetaceae</taxon>
        <taxon>Streptomyces</taxon>
    </lineage>
</organism>
<protein>
    <submittedName>
        <fullName evidence="2">DUF6233 domain-containing protein</fullName>
    </submittedName>
</protein>
<evidence type="ECO:0000313" key="3">
    <source>
        <dbReference type="Proteomes" id="UP001180551"/>
    </source>
</evidence>
<accession>A0ABU2TE23</accession>